<feature type="transmembrane region" description="Helical" evidence="7">
    <location>
        <begin position="96"/>
        <end position="114"/>
    </location>
</feature>
<dbReference type="Gene3D" id="1.20.1540.10">
    <property type="entry name" value="Rhomboid-like"/>
    <property type="match status" value="1"/>
</dbReference>
<dbReference type="PANTHER" id="PTHR43731:SF14">
    <property type="entry name" value="PRESENILIN-ASSOCIATED RHOMBOID-LIKE PROTEIN, MITOCHONDRIAL"/>
    <property type="match status" value="1"/>
</dbReference>
<evidence type="ECO:0000256" key="7">
    <source>
        <dbReference type="SAM" id="Phobius"/>
    </source>
</evidence>
<evidence type="ECO:0000256" key="4">
    <source>
        <dbReference type="ARBA" id="ARBA00022801"/>
    </source>
</evidence>
<evidence type="ECO:0000259" key="8">
    <source>
        <dbReference type="Pfam" id="PF01694"/>
    </source>
</evidence>
<evidence type="ECO:0000313" key="10">
    <source>
        <dbReference type="Proteomes" id="UP000721415"/>
    </source>
</evidence>
<name>A0ABS0LPA0_9LACT</name>
<feature type="transmembrane region" description="Helical" evidence="7">
    <location>
        <begin position="150"/>
        <end position="167"/>
    </location>
</feature>
<dbReference type="Proteomes" id="UP000721415">
    <property type="component" value="Unassembled WGS sequence"/>
</dbReference>
<proteinExistence type="inferred from homology"/>
<sequence length="227" mass="25402">MMQKKLDNTSYITYTIVGINLMIFLYMLLKFGTTTSVEALVQMGAKSNIHIVFRHEFWRLLSAAFIHIGFEHLLFNNLSIYFIGMDLEKLMGHLRFIVLFIFSSLGGNLFSFAFNSNVSAGASTGIFGLFISYVVLAQMYPHLLALKQRATSFSILIILNIVTGVMGTGVDNWGHIGGAIFGGLITLLIGLDKRYSSKINWKIRLGSLVILILLSLLLLYFGFQKVL</sequence>
<comment type="subcellular location">
    <subcellularLocation>
        <location evidence="1">Membrane</location>
        <topology evidence="1">Multi-pass membrane protein</topology>
    </subcellularLocation>
</comment>
<evidence type="ECO:0000256" key="5">
    <source>
        <dbReference type="ARBA" id="ARBA00022989"/>
    </source>
</evidence>
<accession>A0ABS0LPA0</accession>
<feature type="transmembrane region" description="Helical" evidence="7">
    <location>
        <begin position="203"/>
        <end position="223"/>
    </location>
</feature>
<feature type="transmembrane region" description="Helical" evidence="7">
    <location>
        <begin position="120"/>
        <end position="138"/>
    </location>
</feature>
<organism evidence="9 10">
    <name type="scientific">Facklamia lactis</name>
    <dbReference type="NCBI Taxonomy" id="2749967"/>
    <lineage>
        <taxon>Bacteria</taxon>
        <taxon>Bacillati</taxon>
        <taxon>Bacillota</taxon>
        <taxon>Bacilli</taxon>
        <taxon>Lactobacillales</taxon>
        <taxon>Aerococcaceae</taxon>
        <taxon>Facklamia</taxon>
    </lineage>
</organism>
<dbReference type="Pfam" id="PF01694">
    <property type="entry name" value="Rhomboid"/>
    <property type="match status" value="1"/>
</dbReference>
<dbReference type="PANTHER" id="PTHR43731">
    <property type="entry name" value="RHOMBOID PROTEASE"/>
    <property type="match status" value="1"/>
</dbReference>
<feature type="transmembrane region" description="Helical" evidence="7">
    <location>
        <begin position="64"/>
        <end position="84"/>
    </location>
</feature>
<evidence type="ECO:0000256" key="6">
    <source>
        <dbReference type="ARBA" id="ARBA00023136"/>
    </source>
</evidence>
<dbReference type="EMBL" id="JACBXQ010000002">
    <property type="protein sequence ID" value="MBG9985869.1"/>
    <property type="molecule type" value="Genomic_DNA"/>
</dbReference>
<comment type="similarity">
    <text evidence="2">Belongs to the peptidase S54 family.</text>
</comment>
<protein>
    <submittedName>
        <fullName evidence="9">Rhomboid family intramembrane serine protease</fullName>
    </submittedName>
</protein>
<evidence type="ECO:0000256" key="2">
    <source>
        <dbReference type="ARBA" id="ARBA00009045"/>
    </source>
</evidence>
<dbReference type="InterPro" id="IPR050925">
    <property type="entry name" value="Rhomboid_protease_S54"/>
</dbReference>
<keyword evidence="4" id="KW-0378">Hydrolase</keyword>
<evidence type="ECO:0000256" key="1">
    <source>
        <dbReference type="ARBA" id="ARBA00004141"/>
    </source>
</evidence>
<keyword evidence="10" id="KW-1185">Reference proteome</keyword>
<dbReference type="InterPro" id="IPR035952">
    <property type="entry name" value="Rhomboid-like_sf"/>
</dbReference>
<keyword evidence="5 7" id="KW-1133">Transmembrane helix</keyword>
<dbReference type="RefSeq" id="WP_197114641.1">
    <property type="nucleotide sequence ID" value="NZ_JACBXQ010000002.1"/>
</dbReference>
<feature type="transmembrane region" description="Helical" evidence="7">
    <location>
        <begin position="12"/>
        <end position="29"/>
    </location>
</feature>
<evidence type="ECO:0000313" key="9">
    <source>
        <dbReference type="EMBL" id="MBG9985869.1"/>
    </source>
</evidence>
<dbReference type="SUPFAM" id="SSF144091">
    <property type="entry name" value="Rhomboid-like"/>
    <property type="match status" value="1"/>
</dbReference>
<evidence type="ECO:0000256" key="3">
    <source>
        <dbReference type="ARBA" id="ARBA00022692"/>
    </source>
</evidence>
<dbReference type="GO" id="GO:0008233">
    <property type="term" value="F:peptidase activity"/>
    <property type="evidence" value="ECO:0007669"/>
    <property type="project" value="UniProtKB-KW"/>
</dbReference>
<dbReference type="InterPro" id="IPR022764">
    <property type="entry name" value="Peptidase_S54_rhomboid_dom"/>
</dbReference>
<feature type="domain" description="Peptidase S54 rhomboid" evidence="8">
    <location>
        <begin position="55"/>
        <end position="189"/>
    </location>
</feature>
<reference evidence="9 10" key="1">
    <citation type="submission" date="2020-07" db="EMBL/GenBank/DDBJ databases">
        <title>Facklamia lactis sp. nov., isolated from raw milk.</title>
        <authorList>
            <person name="Doll E.V."/>
            <person name="Huptas C."/>
            <person name="Staib L."/>
            <person name="Wenning M."/>
            <person name="Scherer S."/>
        </authorList>
    </citation>
    <scope>NUCLEOTIDE SEQUENCE [LARGE SCALE GENOMIC DNA]</scope>
    <source>
        <strain evidence="9 10">DSM 111018</strain>
    </source>
</reference>
<dbReference type="GO" id="GO:0006508">
    <property type="term" value="P:proteolysis"/>
    <property type="evidence" value="ECO:0007669"/>
    <property type="project" value="UniProtKB-KW"/>
</dbReference>
<comment type="caution">
    <text evidence="9">The sequence shown here is derived from an EMBL/GenBank/DDBJ whole genome shotgun (WGS) entry which is preliminary data.</text>
</comment>
<gene>
    <name evidence="9" type="ORF">HZY91_03055</name>
</gene>
<keyword evidence="9" id="KW-0645">Protease</keyword>
<keyword evidence="3 7" id="KW-0812">Transmembrane</keyword>
<keyword evidence="6 7" id="KW-0472">Membrane</keyword>
<feature type="transmembrane region" description="Helical" evidence="7">
    <location>
        <begin position="173"/>
        <end position="191"/>
    </location>
</feature>